<gene>
    <name evidence="1" type="ORF">E6O75_ATG09315</name>
</gene>
<evidence type="ECO:0000313" key="2">
    <source>
        <dbReference type="Proteomes" id="UP000298493"/>
    </source>
</evidence>
<name>A0A4Z1P1T2_9PEZI</name>
<proteinExistence type="predicted"/>
<evidence type="ECO:0000313" key="1">
    <source>
        <dbReference type="EMBL" id="TID14236.1"/>
    </source>
</evidence>
<sequence length="140" mass="15996">MQMVYQPKVHARLVHFDTLPSLHILTLGPKYAVDRSAHGVGDRSTDEDIHVDSSTLVCLLNKHSRTMKSVVLDMVCLRCSWLSLLQAFRQLSNGCKLDIFAPGLVSRAEVKSVQFKWRPEEVNRDSMTIYRSRARVWLQG</sequence>
<keyword evidence="2" id="KW-1185">Reference proteome</keyword>
<protein>
    <submittedName>
        <fullName evidence="1">Uncharacterized protein</fullName>
    </submittedName>
</protein>
<dbReference type="AlphaFoldDB" id="A0A4Z1P1T2"/>
<comment type="caution">
    <text evidence="1">The sequence shown here is derived from an EMBL/GenBank/DDBJ whole genome shotgun (WGS) entry which is preliminary data.</text>
</comment>
<accession>A0A4Z1P1T2</accession>
<dbReference type="EMBL" id="SNSC02000023">
    <property type="protein sequence ID" value="TID14236.1"/>
    <property type="molecule type" value="Genomic_DNA"/>
</dbReference>
<reference evidence="1 2" key="1">
    <citation type="submission" date="2019-04" db="EMBL/GenBank/DDBJ databases">
        <title>High contiguity whole genome sequence and gene annotation resource for two Venturia nashicola isolates.</title>
        <authorList>
            <person name="Prokchorchik M."/>
            <person name="Won K."/>
            <person name="Lee Y."/>
            <person name="Choi E.D."/>
            <person name="Segonzac C."/>
            <person name="Sohn K.H."/>
        </authorList>
    </citation>
    <scope>NUCLEOTIDE SEQUENCE [LARGE SCALE GENOMIC DNA]</scope>
    <source>
        <strain evidence="1 2">PRI2</strain>
    </source>
</reference>
<organism evidence="1 2">
    <name type="scientific">Venturia nashicola</name>
    <dbReference type="NCBI Taxonomy" id="86259"/>
    <lineage>
        <taxon>Eukaryota</taxon>
        <taxon>Fungi</taxon>
        <taxon>Dikarya</taxon>
        <taxon>Ascomycota</taxon>
        <taxon>Pezizomycotina</taxon>
        <taxon>Dothideomycetes</taxon>
        <taxon>Pleosporomycetidae</taxon>
        <taxon>Venturiales</taxon>
        <taxon>Venturiaceae</taxon>
        <taxon>Venturia</taxon>
    </lineage>
</organism>
<dbReference type="Proteomes" id="UP000298493">
    <property type="component" value="Unassembled WGS sequence"/>
</dbReference>